<dbReference type="Pfam" id="PF02151">
    <property type="entry name" value="UVR"/>
    <property type="match status" value="1"/>
</dbReference>
<proteinExistence type="predicted"/>
<dbReference type="AlphaFoldDB" id="D1C2B0"/>
<dbReference type="InterPro" id="IPR035901">
    <property type="entry name" value="GIY-YIG_endonuc_sf"/>
</dbReference>
<dbReference type="Pfam" id="PF00929">
    <property type="entry name" value="RNase_T"/>
    <property type="match status" value="1"/>
</dbReference>
<dbReference type="FunFam" id="3.30.420.10:FF:000045">
    <property type="entry name" value="3'-5' exonuclease DinG"/>
    <property type="match status" value="1"/>
</dbReference>
<dbReference type="Pfam" id="PF01541">
    <property type="entry name" value="GIY-YIG"/>
    <property type="match status" value="1"/>
</dbReference>
<keyword evidence="2" id="KW-0227">DNA damage</keyword>
<dbReference type="InParanoid" id="D1C2B0"/>
<dbReference type="CDD" id="cd06127">
    <property type="entry name" value="DEDDh"/>
    <property type="match status" value="1"/>
</dbReference>
<evidence type="ECO:0000256" key="7">
    <source>
        <dbReference type="ARBA" id="ARBA00025483"/>
    </source>
</evidence>
<keyword evidence="6" id="KW-0742">SOS response</keyword>
<dbReference type="EMBL" id="CP001823">
    <property type="protein sequence ID" value="ACZ38377.1"/>
    <property type="molecule type" value="Genomic_DNA"/>
</dbReference>
<dbReference type="GO" id="GO:0003677">
    <property type="term" value="F:DNA binding"/>
    <property type="evidence" value="ECO:0007669"/>
    <property type="project" value="InterPro"/>
</dbReference>
<organism evidence="11 12">
    <name type="scientific">Sphaerobacter thermophilus (strain ATCC 49802 / DSM 20745 / KCCM 41009 / NCIMB 13125 / S 6022)</name>
    <dbReference type="NCBI Taxonomy" id="479434"/>
    <lineage>
        <taxon>Bacteria</taxon>
        <taxon>Pseudomonadati</taxon>
        <taxon>Thermomicrobiota</taxon>
        <taxon>Thermomicrobia</taxon>
        <taxon>Sphaerobacterales</taxon>
        <taxon>Sphaerobacterineae</taxon>
        <taxon>Sphaerobacteraceae</taxon>
        <taxon>Sphaerobacter</taxon>
    </lineage>
</organism>
<dbReference type="InterPro" id="IPR012337">
    <property type="entry name" value="RNaseH-like_sf"/>
</dbReference>
<accession>D1C2B0</accession>
<keyword evidence="3" id="KW-0228">DNA excision</keyword>
<evidence type="ECO:0000256" key="6">
    <source>
        <dbReference type="ARBA" id="ARBA00023236"/>
    </source>
</evidence>
<reference evidence="12" key="1">
    <citation type="submission" date="2009-11" db="EMBL/GenBank/DDBJ databases">
        <title>The complete chromosome 1 of Sphaerobacter thermophilus DSM 20745.</title>
        <authorList>
            <person name="Lucas S."/>
            <person name="Copeland A."/>
            <person name="Lapidus A."/>
            <person name="Glavina del Rio T."/>
            <person name="Dalin E."/>
            <person name="Tice H."/>
            <person name="Bruce D."/>
            <person name="Goodwin L."/>
            <person name="Pitluck S."/>
            <person name="Kyrpides N."/>
            <person name="Mavromatis K."/>
            <person name="Ivanova N."/>
            <person name="Mikhailova N."/>
            <person name="LaButti K.M."/>
            <person name="Clum A."/>
            <person name="Sun H.I."/>
            <person name="Brettin T."/>
            <person name="Detter J.C."/>
            <person name="Han C."/>
            <person name="Larimer F."/>
            <person name="Land M."/>
            <person name="Hauser L."/>
            <person name="Markowitz V."/>
            <person name="Cheng J.F."/>
            <person name="Hugenholtz P."/>
            <person name="Woyke T."/>
            <person name="Wu D."/>
            <person name="Steenblock K."/>
            <person name="Schneider S."/>
            <person name="Pukall R."/>
            <person name="Goeker M."/>
            <person name="Klenk H.P."/>
            <person name="Eisen J.A."/>
        </authorList>
    </citation>
    <scope>NUCLEOTIDE SEQUENCE [LARGE SCALE GENOMIC DNA]</scope>
    <source>
        <strain evidence="12">ATCC 49802 / DSM 20745 / S 6022</strain>
    </source>
</reference>
<evidence type="ECO:0000259" key="10">
    <source>
        <dbReference type="PROSITE" id="PS50164"/>
    </source>
</evidence>
<keyword evidence="4" id="KW-0267">Excision nuclease</keyword>
<name>D1C2B0_SPHTD</name>
<dbReference type="HOGENOM" id="CLU_397351_0_0_0"/>
<dbReference type="Gene3D" id="4.10.860.10">
    <property type="entry name" value="UVR domain"/>
    <property type="match status" value="1"/>
</dbReference>
<dbReference type="InterPro" id="IPR036876">
    <property type="entry name" value="UVR_dom_sf"/>
</dbReference>
<dbReference type="PANTHER" id="PTHR30562:SF1">
    <property type="entry name" value="UVRABC SYSTEM PROTEIN C"/>
    <property type="match status" value="1"/>
</dbReference>
<dbReference type="RefSeq" id="WP_012871424.1">
    <property type="nucleotide sequence ID" value="NC_013523.1"/>
</dbReference>
<dbReference type="eggNOG" id="COG0847">
    <property type="taxonomic scope" value="Bacteria"/>
</dbReference>
<dbReference type="CDD" id="cd10434">
    <property type="entry name" value="GIY-YIG_UvrC_Cho"/>
    <property type="match status" value="1"/>
</dbReference>
<evidence type="ECO:0000256" key="2">
    <source>
        <dbReference type="ARBA" id="ARBA00022763"/>
    </source>
</evidence>
<dbReference type="InterPro" id="IPR050066">
    <property type="entry name" value="UvrABC_protein_C"/>
</dbReference>
<dbReference type="InterPro" id="IPR006054">
    <property type="entry name" value="DnaQ"/>
</dbReference>
<evidence type="ECO:0000256" key="8">
    <source>
        <dbReference type="ARBA" id="ARBA00026073"/>
    </source>
</evidence>
<dbReference type="SMART" id="SM00479">
    <property type="entry name" value="EXOIII"/>
    <property type="match status" value="1"/>
</dbReference>
<dbReference type="InterPro" id="IPR047296">
    <property type="entry name" value="GIY-YIG_UvrC_Cho"/>
</dbReference>
<gene>
    <name evidence="11" type="ordered locus">Sthe_0940</name>
</gene>
<dbReference type="eggNOG" id="COG0322">
    <property type="taxonomic scope" value="Bacteria"/>
</dbReference>
<dbReference type="SMART" id="SM00465">
    <property type="entry name" value="GIYc"/>
    <property type="match status" value="1"/>
</dbReference>
<dbReference type="SUPFAM" id="SSF82771">
    <property type="entry name" value="GIY-YIG endonuclease"/>
    <property type="match status" value="1"/>
</dbReference>
<dbReference type="GO" id="GO:0004527">
    <property type="term" value="F:exonuclease activity"/>
    <property type="evidence" value="ECO:0007669"/>
    <property type="project" value="UniProtKB-ARBA"/>
</dbReference>
<keyword evidence="12" id="KW-1185">Reference proteome</keyword>
<dbReference type="SUPFAM" id="SSF53098">
    <property type="entry name" value="Ribonuclease H-like"/>
    <property type="match status" value="1"/>
</dbReference>
<sequence length="658" mass="73557">MAAGSEARDDPYAGLRQRAYLFLRERDGAVPEEELIEHVFGSSGNPALWRPLLRQVLGADDRLDLRADGYWALRGTAPVSNGLLPTDFVVIDIETTGLRPLRQRIIEVAAIRYRGGRRQGVFSTLVNPERPVPAYIRKLTGIDETALAGAPVFRRVADELTAFLGDDLLIGYNVEFDIAFLNAELKRLGRPPLINPRLDLLPLSTQLIPGMRRSGLDAACLALGLEFRERHRAEADAALTALLLARLGELARERGLTTFDGLQRAAATRVPVPKRRGPVGRGRAVLDRSHLEGIPHAPGVYLMYGARERVIYVGKAKDLRNRVSSYYSQPLGYTRKMDGLLESIERIEVVETGSELEALLLEAQFIRRYRPQYNTQMRNNEAYPYIKIDIGNPWPRVTLTRQRADDGAVYFGPFRVARSARETVDLINEVFPLRTCARSFRTARSYGSPCLRLSLGQCLGPCTGMVDRDAYRQAVQDVIGFLRGGRDEVMARLHQELVACAERLDFERASRLRDRIRRVQQLVLSQQLLAETEQRGTVLIVTPSPESGAREFLLVVRGRLWAQIRAAAGATDDDVAARLARSWERAQQTTMPAVDQDSLDQVHLLGRWLRKYAGHRAIIPLDAVPNWVALVAQGRALTDDELSFDSRPAPVSEEPLPA</sequence>
<feature type="domain" description="UVR" evidence="9">
    <location>
        <begin position="487"/>
        <end position="522"/>
    </location>
</feature>
<dbReference type="GO" id="GO:0006289">
    <property type="term" value="P:nucleotide-excision repair"/>
    <property type="evidence" value="ECO:0007669"/>
    <property type="project" value="InterPro"/>
</dbReference>
<dbReference type="GO" id="GO:0009380">
    <property type="term" value="C:excinuclease repair complex"/>
    <property type="evidence" value="ECO:0007669"/>
    <property type="project" value="TreeGrafter"/>
</dbReference>
<evidence type="ECO:0000313" key="12">
    <source>
        <dbReference type="Proteomes" id="UP000002027"/>
    </source>
</evidence>
<dbReference type="GO" id="GO:0009432">
    <property type="term" value="P:SOS response"/>
    <property type="evidence" value="ECO:0007669"/>
    <property type="project" value="UniProtKB-KW"/>
</dbReference>
<dbReference type="PROSITE" id="PS50151">
    <property type="entry name" value="UVR"/>
    <property type="match status" value="1"/>
</dbReference>
<evidence type="ECO:0000256" key="4">
    <source>
        <dbReference type="ARBA" id="ARBA00022881"/>
    </source>
</evidence>
<dbReference type="NCBIfam" id="TIGR00573">
    <property type="entry name" value="dnaq"/>
    <property type="match status" value="1"/>
</dbReference>
<dbReference type="PANTHER" id="PTHR30562">
    <property type="entry name" value="UVRC/OXIDOREDUCTASE"/>
    <property type="match status" value="1"/>
</dbReference>
<dbReference type="FunFam" id="3.40.1440.10:FF:000001">
    <property type="entry name" value="UvrABC system protein C"/>
    <property type="match status" value="1"/>
</dbReference>
<dbReference type="GO" id="GO:0006260">
    <property type="term" value="P:DNA replication"/>
    <property type="evidence" value="ECO:0007669"/>
    <property type="project" value="InterPro"/>
</dbReference>
<keyword evidence="1" id="KW-0963">Cytoplasm</keyword>
<dbReference type="InterPro" id="IPR013520">
    <property type="entry name" value="Ribonucl_H"/>
</dbReference>
<dbReference type="STRING" id="479434.Sthe_0940"/>
<dbReference type="GO" id="GO:0003887">
    <property type="term" value="F:DNA-directed DNA polymerase activity"/>
    <property type="evidence" value="ECO:0007669"/>
    <property type="project" value="UniProtKB-EC"/>
</dbReference>
<dbReference type="InterPro" id="IPR001943">
    <property type="entry name" value="UVR_dom"/>
</dbReference>
<dbReference type="SUPFAM" id="SSF46600">
    <property type="entry name" value="C-terminal UvrC-binding domain of UvrB"/>
    <property type="match status" value="1"/>
</dbReference>
<keyword evidence="11" id="KW-0548">Nucleotidyltransferase</keyword>
<reference evidence="11 12" key="2">
    <citation type="journal article" date="2010" name="Stand. Genomic Sci.">
        <title>Complete genome sequence of Desulfohalobium retbaense type strain (HR(100)).</title>
        <authorList>
            <person name="Spring S."/>
            <person name="Nolan M."/>
            <person name="Lapidus A."/>
            <person name="Glavina Del Rio T."/>
            <person name="Copeland A."/>
            <person name="Tice H."/>
            <person name="Cheng J.F."/>
            <person name="Lucas S."/>
            <person name="Land M."/>
            <person name="Chen F."/>
            <person name="Bruce D."/>
            <person name="Goodwin L."/>
            <person name="Pitluck S."/>
            <person name="Ivanova N."/>
            <person name="Mavromatis K."/>
            <person name="Mikhailova N."/>
            <person name="Pati A."/>
            <person name="Chen A."/>
            <person name="Palaniappan K."/>
            <person name="Hauser L."/>
            <person name="Chang Y.J."/>
            <person name="Jeffries C.D."/>
            <person name="Munk C."/>
            <person name="Kiss H."/>
            <person name="Chain P."/>
            <person name="Han C."/>
            <person name="Brettin T."/>
            <person name="Detter J.C."/>
            <person name="Schuler E."/>
            <person name="Goker M."/>
            <person name="Rohde M."/>
            <person name="Bristow J."/>
            <person name="Eisen J.A."/>
            <person name="Markowitz V."/>
            <person name="Hugenholtz P."/>
            <person name="Kyrpides N.C."/>
            <person name="Klenk H.P."/>
        </authorList>
    </citation>
    <scope>NUCLEOTIDE SEQUENCE [LARGE SCALE GENOMIC DNA]</scope>
    <source>
        <strain evidence="12">ATCC 49802 / DSM 20745 / S 6022</strain>
    </source>
</reference>
<dbReference type="Gene3D" id="3.40.1440.10">
    <property type="entry name" value="GIY-YIG endonuclease"/>
    <property type="match status" value="1"/>
</dbReference>
<evidence type="ECO:0000256" key="1">
    <source>
        <dbReference type="ARBA" id="ARBA00022490"/>
    </source>
</evidence>
<evidence type="ECO:0000256" key="5">
    <source>
        <dbReference type="ARBA" id="ARBA00023204"/>
    </source>
</evidence>
<keyword evidence="11" id="KW-0808">Transferase</keyword>
<dbReference type="EC" id="2.7.7.7" evidence="11"/>
<dbReference type="KEGG" id="sti:Sthe_0940"/>
<comment type="subunit">
    <text evidence="8">DNA polymerase III contains a core (composed of alpha, epsilon and theta chains) that associates with a tau subunit. This core dimerizes to form the POLIII' complex. PolIII' associates with the gamma complex (composed of gamma, delta, delta', psi and chi chains) and with the beta chain to form the complete DNA polymerase III complex.</text>
</comment>
<evidence type="ECO:0000259" key="9">
    <source>
        <dbReference type="PROSITE" id="PS50151"/>
    </source>
</evidence>
<dbReference type="InterPro" id="IPR036397">
    <property type="entry name" value="RNaseH_sf"/>
</dbReference>
<dbReference type="Gene3D" id="3.30.420.10">
    <property type="entry name" value="Ribonuclease H-like superfamily/Ribonuclease H"/>
    <property type="match status" value="1"/>
</dbReference>
<comment type="function">
    <text evidence="7">DNA polymerase III is a complex, multichain enzyme responsible for most of the replicative synthesis in bacteria. The epsilon subunit contain the editing function and is a proofreading 3'-5' exonuclease.</text>
</comment>
<protein>
    <submittedName>
        <fullName evidence="11">DNA polymerase III, epsilon subunit</fullName>
        <ecNumber evidence="11">2.7.7.7</ecNumber>
    </submittedName>
</protein>
<dbReference type="InterPro" id="IPR000305">
    <property type="entry name" value="GIY-YIG_endonuc"/>
</dbReference>
<feature type="domain" description="GIY-YIG" evidence="10">
    <location>
        <begin position="296"/>
        <end position="375"/>
    </location>
</feature>
<evidence type="ECO:0000313" key="11">
    <source>
        <dbReference type="EMBL" id="ACZ38377.1"/>
    </source>
</evidence>
<keyword evidence="5" id="KW-0234">DNA repair</keyword>
<evidence type="ECO:0000256" key="3">
    <source>
        <dbReference type="ARBA" id="ARBA00022769"/>
    </source>
</evidence>
<dbReference type="PROSITE" id="PS50164">
    <property type="entry name" value="GIY_YIG"/>
    <property type="match status" value="1"/>
</dbReference>
<dbReference type="Proteomes" id="UP000002027">
    <property type="component" value="Chromosome 1"/>
</dbReference>